<dbReference type="Proteomes" id="UP000020681">
    <property type="component" value="Unassembled WGS sequence"/>
</dbReference>
<organism evidence="2 3">
    <name type="scientific">Mycobacterium ulcerans str. Harvey</name>
    <dbReference type="NCBI Taxonomy" id="1299332"/>
    <lineage>
        <taxon>Bacteria</taxon>
        <taxon>Bacillati</taxon>
        <taxon>Actinomycetota</taxon>
        <taxon>Actinomycetes</taxon>
        <taxon>Mycobacteriales</taxon>
        <taxon>Mycobacteriaceae</taxon>
        <taxon>Mycobacterium</taxon>
        <taxon>Mycobacterium ulcerans group</taxon>
    </lineage>
</organism>
<reference evidence="2 3" key="1">
    <citation type="submission" date="2014-01" db="EMBL/GenBank/DDBJ databases">
        <authorList>
            <person name="Dobos K."/>
            <person name="Lenaerts A."/>
            <person name="Ordway D."/>
            <person name="DeGroote M.A."/>
            <person name="Parker T."/>
            <person name="Sizemore C."/>
            <person name="Tallon L.J."/>
            <person name="Sadzewicz L.K."/>
            <person name="Sengamalay N."/>
            <person name="Fraser C.M."/>
            <person name="Hine E."/>
            <person name="Shefchek K.A."/>
            <person name="Das S.P."/>
            <person name="Tettelin H."/>
        </authorList>
    </citation>
    <scope>NUCLEOTIDE SEQUENCE [LARGE SCALE GENOMIC DNA]</scope>
    <source>
        <strain evidence="2 3">Harvey</strain>
    </source>
</reference>
<evidence type="ECO:0000313" key="3">
    <source>
        <dbReference type="Proteomes" id="UP000020681"/>
    </source>
</evidence>
<evidence type="ECO:0000313" key="2">
    <source>
        <dbReference type="EMBL" id="EUA91756.1"/>
    </source>
</evidence>
<keyword evidence="3" id="KW-1185">Reference proteome</keyword>
<evidence type="ECO:0000259" key="1">
    <source>
        <dbReference type="Pfam" id="PF00934"/>
    </source>
</evidence>
<name>A0ABP3APD2_MYCUL</name>
<accession>A0ABP3APD2</accession>
<dbReference type="Gene3D" id="1.10.287.850">
    <property type="entry name" value="HP0062-like domain"/>
    <property type="match status" value="1"/>
</dbReference>
<feature type="domain" description="PE" evidence="1">
    <location>
        <begin position="4"/>
        <end position="93"/>
    </location>
</feature>
<dbReference type="InterPro" id="IPR000084">
    <property type="entry name" value="PE-PGRS_N"/>
</dbReference>
<comment type="caution">
    <text evidence="2">The sequence shown here is derived from an EMBL/GenBank/DDBJ whole genome shotgun (WGS) entry which is preliminary data.</text>
</comment>
<dbReference type="InterPro" id="IPR038332">
    <property type="entry name" value="PPE_sf"/>
</dbReference>
<gene>
    <name evidence="2" type="ORF">I551_1697</name>
</gene>
<protein>
    <submittedName>
        <fullName evidence="2">PE family protein</fullName>
    </submittedName>
</protein>
<dbReference type="EMBL" id="JAOL01000085">
    <property type="protein sequence ID" value="EUA91756.1"/>
    <property type="molecule type" value="Genomic_DNA"/>
</dbReference>
<dbReference type="SUPFAM" id="SSF140459">
    <property type="entry name" value="PE/PPE dimer-like"/>
    <property type="match status" value="1"/>
</dbReference>
<sequence>MSYVATVPEALTAAASDAAGIGTTISSANAAASAPTTGVLAAAGDQVSAQVAALFSSHGEIYQRLSSQLSTFHDQFAAALNTSANSYASAEANAAKTLLSAVNSPAEKLLGQPLMGQGGIVANAVSQVQSVFAGAGSNALGANASMLALAPTGGAATAAASGSLLGPIASAAAAPAAILPVSVATAIQNFCLAVEPWVQYGFNLASWAVGWVPWIGILAPQINFFYYLFEPIVQSGLFNTLDWLDGTVTFSQGLSNFSQGLSNFWSATTASVNQFIQTEINWIRNFFPPFPPLPF</sequence>
<dbReference type="Pfam" id="PF00934">
    <property type="entry name" value="PE"/>
    <property type="match status" value="1"/>
</dbReference>
<proteinExistence type="predicted"/>